<comment type="caution">
    <text evidence="2">The sequence shown here is derived from an EMBL/GenBank/DDBJ whole genome shotgun (WGS) entry which is preliminary data.</text>
</comment>
<name>A0ABV1IS96_9FIRM</name>
<dbReference type="InterPro" id="IPR009835">
    <property type="entry name" value="SrtB"/>
</dbReference>
<dbReference type="RefSeq" id="WP_022374382.1">
    <property type="nucleotide sequence ID" value="NZ_JBBNIN010000003.1"/>
</dbReference>
<dbReference type="InterPro" id="IPR005754">
    <property type="entry name" value="Sortase"/>
</dbReference>
<dbReference type="Proteomes" id="UP001482154">
    <property type="component" value="Unassembled WGS sequence"/>
</dbReference>
<dbReference type="Gene3D" id="2.40.260.10">
    <property type="entry name" value="Sortase"/>
    <property type="match status" value="1"/>
</dbReference>
<dbReference type="Pfam" id="PF04203">
    <property type="entry name" value="Sortase"/>
    <property type="match status" value="1"/>
</dbReference>
<dbReference type="EMBL" id="JBBNIN010000003">
    <property type="protein sequence ID" value="MEQ2710084.1"/>
    <property type="molecule type" value="Genomic_DNA"/>
</dbReference>
<keyword evidence="3" id="KW-1185">Reference proteome</keyword>
<dbReference type="SUPFAM" id="SSF63817">
    <property type="entry name" value="Sortase"/>
    <property type="match status" value="1"/>
</dbReference>
<dbReference type="CDD" id="cd05826">
    <property type="entry name" value="Sortase_B"/>
    <property type="match status" value="1"/>
</dbReference>
<evidence type="ECO:0000256" key="1">
    <source>
        <dbReference type="ARBA" id="ARBA00022801"/>
    </source>
</evidence>
<dbReference type="EC" id="3.4.22.71" evidence="2"/>
<dbReference type="GO" id="GO:0016787">
    <property type="term" value="F:hydrolase activity"/>
    <property type="evidence" value="ECO:0007669"/>
    <property type="project" value="UniProtKB-KW"/>
</dbReference>
<organism evidence="2 3">
    <name type="scientific">Anaerostipes amylophilus</name>
    <dbReference type="NCBI Taxonomy" id="2981779"/>
    <lineage>
        <taxon>Bacteria</taxon>
        <taxon>Bacillati</taxon>
        <taxon>Bacillota</taxon>
        <taxon>Clostridia</taxon>
        <taxon>Lachnospirales</taxon>
        <taxon>Lachnospiraceae</taxon>
        <taxon>Anaerostipes</taxon>
    </lineage>
</organism>
<proteinExistence type="predicted"/>
<keyword evidence="1 2" id="KW-0378">Hydrolase</keyword>
<evidence type="ECO:0000313" key="3">
    <source>
        <dbReference type="Proteomes" id="UP001482154"/>
    </source>
</evidence>
<evidence type="ECO:0000313" key="2">
    <source>
        <dbReference type="EMBL" id="MEQ2710084.1"/>
    </source>
</evidence>
<dbReference type="NCBIfam" id="TIGR03064">
    <property type="entry name" value="sortase_srtB"/>
    <property type="match status" value="1"/>
</dbReference>
<protein>
    <submittedName>
        <fullName evidence="2">Class B sortase</fullName>
        <ecNumber evidence="2">3.4.22.71</ecNumber>
    </submittedName>
</protein>
<gene>
    <name evidence="2" type="primary">srtB</name>
    <name evidence="2" type="ORF">AAAU51_02695</name>
</gene>
<dbReference type="InterPro" id="IPR023365">
    <property type="entry name" value="Sortase_dom-sf"/>
</dbReference>
<reference evidence="2 3" key="1">
    <citation type="submission" date="2024-04" db="EMBL/GenBank/DDBJ databases">
        <title>Human intestinal bacterial collection.</title>
        <authorList>
            <person name="Pauvert C."/>
            <person name="Hitch T.C.A."/>
            <person name="Clavel T."/>
        </authorList>
    </citation>
    <scope>NUCLEOTIDE SEQUENCE [LARGE SCALE GENOMIC DNA]</scope>
    <source>
        <strain evidence="2 3">CLA-AA-H249</strain>
    </source>
</reference>
<accession>A0ABV1IS96</accession>
<sequence>MKRMINNILLIICIFIFCISTWKLYGYYRSYKKAKDTYSKIAKENVKISKNERKIDFKKLKSQNQDIAGWIYIRGTTIDYPIVQGKDNEEYLHQDFNKKKSSSGTIFLDNNCKKDFTSDNNIIYGHHMKNGTMFAQLLKFREKSFLKKHNEIMIFTPDRTIHLKVISAYAQKAQNKIPVTFANDKQKKAYIKKIESMSEQTIKTSRINDSHIYTFVTCSYEGEDNRTYVHAAEE</sequence>